<dbReference type="Pfam" id="PF10036">
    <property type="entry name" value="RLL"/>
    <property type="match status" value="3"/>
</dbReference>
<dbReference type="OrthoDB" id="514167at2759"/>
<dbReference type="InterPro" id="IPR019265">
    <property type="entry name" value="RTRAF"/>
</dbReference>
<reference evidence="1 2" key="1">
    <citation type="submission" date="2019-04" db="EMBL/GenBank/DDBJ databases">
        <title>Annotation for the trematode Fasciola gigantica.</title>
        <authorList>
            <person name="Choi Y.-J."/>
        </authorList>
    </citation>
    <scope>NUCLEOTIDE SEQUENCE [LARGE SCALE GENOMIC DNA]</scope>
    <source>
        <strain evidence="1">Uganda_cow_1</strain>
    </source>
</reference>
<proteinExistence type="predicted"/>
<dbReference type="EMBL" id="SUNJ01008473">
    <property type="protein sequence ID" value="TPP61203.1"/>
    <property type="molecule type" value="Genomic_DNA"/>
</dbReference>
<evidence type="ECO:0000313" key="2">
    <source>
        <dbReference type="Proteomes" id="UP000316759"/>
    </source>
</evidence>
<dbReference type="Proteomes" id="UP000316759">
    <property type="component" value="Unassembled WGS sequence"/>
</dbReference>
<evidence type="ECO:0000313" key="1">
    <source>
        <dbReference type="EMBL" id="TPP61203.1"/>
    </source>
</evidence>
<name>A0A504YJ19_FASGI</name>
<organism evidence="1 2">
    <name type="scientific">Fasciola gigantica</name>
    <name type="common">Giant liver fluke</name>
    <dbReference type="NCBI Taxonomy" id="46835"/>
    <lineage>
        <taxon>Eukaryota</taxon>
        <taxon>Metazoa</taxon>
        <taxon>Spiralia</taxon>
        <taxon>Lophotrochozoa</taxon>
        <taxon>Platyhelminthes</taxon>
        <taxon>Trematoda</taxon>
        <taxon>Digenea</taxon>
        <taxon>Plagiorchiida</taxon>
        <taxon>Echinostomata</taxon>
        <taxon>Echinostomatoidea</taxon>
        <taxon>Fasciolidae</taxon>
        <taxon>Fasciola</taxon>
    </lineage>
</organism>
<sequence length="276" mass="31030">MALVERLRKKLAAVNYPTPAQFDPTDSHQIRNFIVWLEDRIIRALPIEKRFRDIESTGWSQYIEKSPNKSAPELHAPKTTGSDAFGNVDVNGPEFCDGVKKLAKLLSIPHHPDITQMFKAACILINEKLSKGSIEKSIDDYGRVKIDELKTPEVCLGFEVQDKDVRAAAVALRLLNVGEMRRLQDEANFAIVQVQRLTADPKTDERLGQIDELKTPEVCLGFEVQDKDVRAAAVALRLLNVGEMRRLQDEANFAIVQVQRLTADPKTDERLGQVGF</sequence>
<accession>A0A504YJ19</accession>
<keyword evidence="2" id="KW-1185">Reference proteome</keyword>
<gene>
    <name evidence="1" type="ORF">FGIG_09158</name>
</gene>
<dbReference type="AlphaFoldDB" id="A0A504YJ19"/>
<protein>
    <submittedName>
        <fullName evidence="1">Uncharacterized protein</fullName>
    </submittedName>
</protein>
<comment type="caution">
    <text evidence="1">The sequence shown here is derived from an EMBL/GenBank/DDBJ whole genome shotgun (WGS) entry which is preliminary data.</text>
</comment>
<dbReference type="STRING" id="46835.A0A504YJ19"/>
<dbReference type="PANTHER" id="PTHR15924">
    <property type="entry name" value="CLE"/>
    <property type="match status" value="1"/>
</dbReference>